<keyword evidence="5" id="KW-0378">Hydrolase</keyword>
<reference evidence="9" key="1">
    <citation type="submission" date="2022-12" db="EMBL/GenBank/DDBJ databases">
        <title>Chromosome-level genome assembly of the bean flower thrips Megalurothrips usitatus.</title>
        <authorList>
            <person name="Ma L."/>
            <person name="Liu Q."/>
            <person name="Li H."/>
            <person name="Cai W."/>
        </authorList>
    </citation>
    <scope>NUCLEOTIDE SEQUENCE</scope>
    <source>
        <strain evidence="9">Cailab_2022a</strain>
    </source>
</reference>
<dbReference type="PANTHER" id="PTHR11567">
    <property type="entry name" value="ACID PHOSPHATASE-RELATED"/>
    <property type="match status" value="1"/>
</dbReference>
<evidence type="ECO:0000256" key="8">
    <source>
        <dbReference type="SAM" id="SignalP"/>
    </source>
</evidence>
<dbReference type="InterPro" id="IPR029033">
    <property type="entry name" value="His_PPase_superfam"/>
</dbReference>
<sequence length="423" mass="46866">MAYALLAVICVVIGTSVSSSVPNTTLLNVQLLFRHGARTPTQPYPTDPHLNDTYMPYGLGHLTQLGREMAYMLGRYIRQRYVVGEDGSAPASGFRLVEPEYRQGALLVNTSAVSRTQETAQAVLAGLFYPPGDSQQWRAAGSGLGQRWIPISYNVLPVNTDRALIGSAPCSARDQEVMELYNSTAYKRQLERAVGNSSNLRYIQEHAGLSDADLTSQGLYFLYSDLRCQEDLNITLPSWARQRGVYPDLLSVAADVVVESLSTSSDLRRLTWGDLTSGIIYVAKNHGSQPRMCLYSGHDTTVESAIKSFGLETEDPAGNGLPEFTACLFFELHKDSNGTLGMQFFYRREAGGPLVRMIPKGCGPFCRLDKMEALLVAKRELPLPTDNCTVHPDLEGSLVNHHLHHVTTHGRRPYRRPRERKST</sequence>
<protein>
    <recommendedName>
        <fullName evidence="3">acid phosphatase</fullName>
        <ecNumber evidence="3">3.1.3.2</ecNumber>
    </recommendedName>
</protein>
<dbReference type="Proteomes" id="UP001075354">
    <property type="component" value="Chromosome 13"/>
</dbReference>
<dbReference type="EMBL" id="JAPTSV010000013">
    <property type="protein sequence ID" value="KAJ1521787.1"/>
    <property type="molecule type" value="Genomic_DNA"/>
</dbReference>
<keyword evidence="4 8" id="KW-0732">Signal</keyword>
<comment type="catalytic activity">
    <reaction evidence="1">
        <text>a phosphate monoester + H2O = an alcohol + phosphate</text>
        <dbReference type="Rhea" id="RHEA:15017"/>
        <dbReference type="ChEBI" id="CHEBI:15377"/>
        <dbReference type="ChEBI" id="CHEBI:30879"/>
        <dbReference type="ChEBI" id="CHEBI:43474"/>
        <dbReference type="ChEBI" id="CHEBI:67140"/>
        <dbReference type="EC" id="3.1.3.2"/>
    </reaction>
</comment>
<comment type="caution">
    <text evidence="9">The sequence shown here is derived from an EMBL/GenBank/DDBJ whole genome shotgun (WGS) entry which is preliminary data.</text>
</comment>
<evidence type="ECO:0000256" key="3">
    <source>
        <dbReference type="ARBA" id="ARBA00012646"/>
    </source>
</evidence>
<dbReference type="Pfam" id="PF00328">
    <property type="entry name" value="His_Phos_2"/>
    <property type="match status" value="1"/>
</dbReference>
<dbReference type="InterPro" id="IPR033379">
    <property type="entry name" value="Acid_Pase_AS"/>
</dbReference>
<evidence type="ECO:0000256" key="6">
    <source>
        <dbReference type="ARBA" id="ARBA00023157"/>
    </source>
</evidence>
<proteinExistence type="inferred from homology"/>
<feature type="signal peptide" evidence="8">
    <location>
        <begin position="1"/>
        <end position="20"/>
    </location>
</feature>
<dbReference type="GO" id="GO:0003993">
    <property type="term" value="F:acid phosphatase activity"/>
    <property type="evidence" value="ECO:0007669"/>
    <property type="project" value="UniProtKB-EC"/>
</dbReference>
<keyword evidence="10" id="KW-1185">Reference proteome</keyword>
<evidence type="ECO:0000256" key="5">
    <source>
        <dbReference type="ARBA" id="ARBA00022801"/>
    </source>
</evidence>
<keyword evidence="7" id="KW-0325">Glycoprotein</keyword>
<evidence type="ECO:0000256" key="4">
    <source>
        <dbReference type="ARBA" id="ARBA00022729"/>
    </source>
</evidence>
<evidence type="ECO:0000256" key="7">
    <source>
        <dbReference type="ARBA" id="ARBA00023180"/>
    </source>
</evidence>
<evidence type="ECO:0000256" key="1">
    <source>
        <dbReference type="ARBA" id="ARBA00000032"/>
    </source>
</evidence>
<dbReference type="CDD" id="cd07061">
    <property type="entry name" value="HP_HAP_like"/>
    <property type="match status" value="1"/>
</dbReference>
<comment type="similarity">
    <text evidence="2">Belongs to the histidine acid phosphatase family.</text>
</comment>
<feature type="chain" id="PRO_5043944728" description="acid phosphatase" evidence="8">
    <location>
        <begin position="21"/>
        <end position="423"/>
    </location>
</feature>
<gene>
    <name evidence="9" type="ORF">ONE63_003422</name>
</gene>
<evidence type="ECO:0000313" key="9">
    <source>
        <dbReference type="EMBL" id="KAJ1521787.1"/>
    </source>
</evidence>
<dbReference type="PANTHER" id="PTHR11567:SF211">
    <property type="entry name" value="PROSTATIC ACID PHOSPHATASE"/>
    <property type="match status" value="1"/>
</dbReference>
<dbReference type="PROSITE" id="PS00616">
    <property type="entry name" value="HIS_ACID_PHOSPHAT_1"/>
    <property type="match status" value="1"/>
</dbReference>
<name>A0AAV7XB95_9NEOP</name>
<dbReference type="SUPFAM" id="SSF53254">
    <property type="entry name" value="Phosphoglycerate mutase-like"/>
    <property type="match status" value="1"/>
</dbReference>
<accession>A0AAV7XB95</accession>
<evidence type="ECO:0000256" key="2">
    <source>
        <dbReference type="ARBA" id="ARBA00005375"/>
    </source>
</evidence>
<evidence type="ECO:0000313" key="10">
    <source>
        <dbReference type="Proteomes" id="UP001075354"/>
    </source>
</evidence>
<dbReference type="InterPro" id="IPR050645">
    <property type="entry name" value="Histidine_acid_phosphatase"/>
</dbReference>
<dbReference type="AlphaFoldDB" id="A0AAV7XB95"/>
<dbReference type="InterPro" id="IPR000560">
    <property type="entry name" value="His_Pase_clade-2"/>
</dbReference>
<keyword evidence="6" id="KW-1015">Disulfide bond</keyword>
<dbReference type="Gene3D" id="3.40.50.1240">
    <property type="entry name" value="Phosphoglycerate mutase-like"/>
    <property type="match status" value="1"/>
</dbReference>
<dbReference type="EC" id="3.1.3.2" evidence="3"/>
<organism evidence="9 10">
    <name type="scientific">Megalurothrips usitatus</name>
    <name type="common">bean blossom thrips</name>
    <dbReference type="NCBI Taxonomy" id="439358"/>
    <lineage>
        <taxon>Eukaryota</taxon>
        <taxon>Metazoa</taxon>
        <taxon>Ecdysozoa</taxon>
        <taxon>Arthropoda</taxon>
        <taxon>Hexapoda</taxon>
        <taxon>Insecta</taxon>
        <taxon>Pterygota</taxon>
        <taxon>Neoptera</taxon>
        <taxon>Paraneoptera</taxon>
        <taxon>Thysanoptera</taxon>
        <taxon>Terebrantia</taxon>
        <taxon>Thripoidea</taxon>
        <taxon>Thripidae</taxon>
        <taxon>Megalurothrips</taxon>
    </lineage>
</organism>